<dbReference type="EMBL" id="CP002355">
    <property type="protein sequence ID" value="ADR32797.1"/>
    <property type="molecule type" value="Genomic_DNA"/>
</dbReference>
<dbReference type="InterPro" id="IPR045324">
    <property type="entry name" value="Small_multidrug_res"/>
</dbReference>
<keyword evidence="3" id="KW-1003">Cell membrane</keyword>
<evidence type="ECO:0000256" key="9">
    <source>
        <dbReference type="SAM" id="Phobius"/>
    </source>
</evidence>
<dbReference type="eggNOG" id="COG2076">
    <property type="taxonomic scope" value="Bacteria"/>
</dbReference>
<comment type="subcellular location">
    <subcellularLocation>
        <location evidence="1 8">Cell membrane</location>
        <topology evidence="1 8">Multi-pass membrane protein</topology>
    </subcellularLocation>
</comment>
<evidence type="ECO:0000256" key="5">
    <source>
        <dbReference type="ARBA" id="ARBA00022989"/>
    </source>
</evidence>
<dbReference type="RefSeq" id="WP_013458994.1">
    <property type="nucleotide sequence ID" value="NC_014762.1"/>
</dbReference>
<dbReference type="GO" id="GO:0005886">
    <property type="term" value="C:plasma membrane"/>
    <property type="evidence" value="ECO:0007669"/>
    <property type="project" value="UniProtKB-SubCell"/>
</dbReference>
<evidence type="ECO:0000256" key="7">
    <source>
        <dbReference type="ARBA" id="ARBA00038032"/>
    </source>
</evidence>
<dbReference type="Pfam" id="PF00893">
    <property type="entry name" value="Multi_Drug_Res"/>
    <property type="match status" value="1"/>
</dbReference>
<comment type="similarity">
    <text evidence="7 8">Belongs to the drug/metabolite transporter (DMT) superfamily. Small multidrug resistance (SMR) (TC 2.A.7.1) family.</text>
</comment>
<feature type="transmembrane region" description="Helical" evidence="9">
    <location>
        <begin position="30"/>
        <end position="51"/>
    </location>
</feature>
<dbReference type="PANTHER" id="PTHR30561">
    <property type="entry name" value="SMR FAMILY PROTON-DEPENDENT DRUG EFFLUX TRANSPORTER SUGE"/>
    <property type="match status" value="1"/>
</dbReference>
<dbReference type="GO" id="GO:0022857">
    <property type="term" value="F:transmembrane transporter activity"/>
    <property type="evidence" value="ECO:0007669"/>
    <property type="project" value="InterPro"/>
</dbReference>
<sequence>MNSWILLALAILLEVAGTTSMKLSDGMQKIFPTVMIFIFYAMAFVLMPFVMKKIEMSTVYAIWTGAGTVMVTVIGIAYFSESSNPIKLASIALIAFGVVGLHFAERSSQGGLG</sequence>
<keyword evidence="4 8" id="KW-0812">Transmembrane</keyword>
<dbReference type="InterPro" id="IPR000390">
    <property type="entry name" value="Small_drug/metabolite_transptr"/>
</dbReference>
<keyword evidence="6 9" id="KW-0472">Membrane</keyword>
<dbReference type="STRING" id="709032.Sulku_0130"/>
<dbReference type="SUPFAM" id="SSF103481">
    <property type="entry name" value="Multidrug resistance efflux transporter EmrE"/>
    <property type="match status" value="1"/>
</dbReference>
<gene>
    <name evidence="10" type="ordered locus">Sulku_0130</name>
</gene>
<evidence type="ECO:0000256" key="8">
    <source>
        <dbReference type="RuleBase" id="RU003942"/>
    </source>
</evidence>
<evidence type="ECO:0000313" key="11">
    <source>
        <dbReference type="Proteomes" id="UP000008721"/>
    </source>
</evidence>
<dbReference type="OrthoDB" id="9808638at2"/>
<dbReference type="FunFam" id="1.10.3730.20:FF:000001">
    <property type="entry name" value="Quaternary ammonium compound resistance transporter SugE"/>
    <property type="match status" value="1"/>
</dbReference>
<evidence type="ECO:0000256" key="4">
    <source>
        <dbReference type="ARBA" id="ARBA00022692"/>
    </source>
</evidence>
<evidence type="ECO:0000256" key="6">
    <source>
        <dbReference type="ARBA" id="ARBA00023136"/>
    </source>
</evidence>
<feature type="transmembrane region" description="Helical" evidence="9">
    <location>
        <begin position="86"/>
        <end position="104"/>
    </location>
</feature>
<dbReference type="HOGENOM" id="CLU_133067_0_1_7"/>
<evidence type="ECO:0000256" key="1">
    <source>
        <dbReference type="ARBA" id="ARBA00004651"/>
    </source>
</evidence>
<keyword evidence="2" id="KW-0813">Transport</keyword>
<dbReference type="PANTHER" id="PTHR30561:SF1">
    <property type="entry name" value="MULTIDRUG TRANSPORTER EMRE"/>
    <property type="match status" value="1"/>
</dbReference>
<proteinExistence type="inferred from homology"/>
<dbReference type="KEGG" id="sku:Sulku_0130"/>
<evidence type="ECO:0000313" key="10">
    <source>
        <dbReference type="EMBL" id="ADR32797.1"/>
    </source>
</evidence>
<organism evidence="10 11">
    <name type="scientific">Sulfuricurvum kujiense (strain ATCC BAA-921 / DSM 16994 / JCM 11577 / YK-1)</name>
    <dbReference type="NCBI Taxonomy" id="709032"/>
    <lineage>
        <taxon>Bacteria</taxon>
        <taxon>Pseudomonadati</taxon>
        <taxon>Campylobacterota</taxon>
        <taxon>Epsilonproteobacteria</taxon>
        <taxon>Campylobacterales</taxon>
        <taxon>Sulfurimonadaceae</taxon>
        <taxon>Sulfuricurvum</taxon>
    </lineage>
</organism>
<name>E4TWW6_SULKY</name>
<dbReference type="Proteomes" id="UP000008721">
    <property type="component" value="Chromosome"/>
</dbReference>
<dbReference type="AlphaFoldDB" id="E4TWW6"/>
<dbReference type="Gene3D" id="1.10.3730.20">
    <property type="match status" value="1"/>
</dbReference>
<dbReference type="GO" id="GO:1990961">
    <property type="term" value="P:xenobiotic detoxification by transmembrane export across the plasma membrane"/>
    <property type="evidence" value="ECO:0007669"/>
    <property type="project" value="UniProtKB-ARBA"/>
</dbReference>
<feature type="transmembrane region" description="Helical" evidence="9">
    <location>
        <begin position="58"/>
        <end position="80"/>
    </location>
</feature>
<reference evidence="10 11" key="1">
    <citation type="journal article" date="2012" name="Stand. Genomic Sci.">
        <title>Complete genome sequence of the sulfur compounds oxidizing chemolithoautotroph Sulfuricurvum kujiense type strain (YK-1(T)).</title>
        <authorList>
            <person name="Han C."/>
            <person name="Kotsyurbenko O."/>
            <person name="Chertkov O."/>
            <person name="Held B."/>
            <person name="Lapidus A."/>
            <person name="Nolan M."/>
            <person name="Lucas S."/>
            <person name="Hammon N."/>
            <person name="Deshpande S."/>
            <person name="Cheng J.F."/>
            <person name="Tapia R."/>
            <person name="Goodwin L.A."/>
            <person name="Pitluck S."/>
            <person name="Liolios K."/>
            <person name="Pagani I."/>
            <person name="Ivanova N."/>
            <person name="Mavromatis K."/>
            <person name="Mikhailova N."/>
            <person name="Pati A."/>
            <person name="Chen A."/>
            <person name="Palaniappan K."/>
            <person name="Land M."/>
            <person name="Hauser L."/>
            <person name="Chang Y.J."/>
            <person name="Jeffries C.D."/>
            <person name="Brambilla E.M."/>
            <person name="Rohde M."/>
            <person name="Spring S."/>
            <person name="Sikorski J."/>
            <person name="Goker M."/>
            <person name="Woyke T."/>
            <person name="Bristow J."/>
            <person name="Eisen J.A."/>
            <person name="Markowitz V."/>
            <person name="Hugenholtz P."/>
            <person name="Kyrpides N.C."/>
            <person name="Klenk H.P."/>
            <person name="Detter J.C."/>
        </authorList>
    </citation>
    <scope>NUCLEOTIDE SEQUENCE [LARGE SCALE GENOMIC DNA]</scope>
    <source>
        <strain evidence="11">ATCC BAA-921 / DSM 16994 / JCM 11577 / YK-1</strain>
    </source>
</reference>
<evidence type="ECO:0000256" key="3">
    <source>
        <dbReference type="ARBA" id="ARBA00022475"/>
    </source>
</evidence>
<accession>E4TWW6</accession>
<protein>
    <submittedName>
        <fullName evidence="10">Small multidrug resistance protein</fullName>
    </submittedName>
</protein>
<dbReference type="InterPro" id="IPR037185">
    <property type="entry name" value="EmrE-like"/>
</dbReference>
<keyword evidence="5 9" id="KW-1133">Transmembrane helix</keyword>
<evidence type="ECO:0000256" key="2">
    <source>
        <dbReference type="ARBA" id="ARBA00022448"/>
    </source>
</evidence>
<keyword evidence="11" id="KW-1185">Reference proteome</keyword>